<gene>
    <name evidence="2" type="ORF">S03H2_31797</name>
</gene>
<organism evidence="2">
    <name type="scientific">marine sediment metagenome</name>
    <dbReference type="NCBI Taxonomy" id="412755"/>
    <lineage>
        <taxon>unclassified sequences</taxon>
        <taxon>metagenomes</taxon>
        <taxon>ecological metagenomes</taxon>
    </lineage>
</organism>
<evidence type="ECO:0000256" key="1">
    <source>
        <dbReference type="SAM" id="Phobius"/>
    </source>
</evidence>
<proteinExistence type="predicted"/>
<reference evidence="2" key="1">
    <citation type="journal article" date="2014" name="Front. Microbiol.">
        <title>High frequency of phylogenetically diverse reductive dehalogenase-homologous genes in deep subseafloor sedimentary metagenomes.</title>
        <authorList>
            <person name="Kawai M."/>
            <person name="Futagami T."/>
            <person name="Toyoda A."/>
            <person name="Takaki Y."/>
            <person name="Nishi S."/>
            <person name="Hori S."/>
            <person name="Arai W."/>
            <person name="Tsubouchi T."/>
            <person name="Morono Y."/>
            <person name="Uchiyama I."/>
            <person name="Ito T."/>
            <person name="Fujiyama A."/>
            <person name="Inagaki F."/>
            <person name="Takami H."/>
        </authorList>
    </citation>
    <scope>NUCLEOTIDE SEQUENCE</scope>
    <source>
        <strain evidence="2">Expedition CK06-06</strain>
    </source>
</reference>
<name>X1G1I2_9ZZZZ</name>
<sequence>EFTRKKAEYNAKYGYTMHIPGLSDIVKFDTTSPPTDDEVAKYKAKDVDALGGIRYEEIKNHMAKKKESFLRMMDSPTPTWIGNIGTSMTFLDDVNDSMGTLAVLARLGAHMLPKAAGRFLLGPAGWALAIADICQIAMNVMRSPLTRVMRKSALSKATATNPFCKEARVQRAKKLKRIKLTKGEIIEGLQTTENVFGVGLCLGPIVGAFLEAFAGLVRVLQGKKVRVKWPLPKWSDYEVQGMKGLEAAQQLNTGGQELSDEDHIKSYIVANMASQILYPVFQLSHPLDV</sequence>
<feature type="non-terminal residue" evidence="2">
    <location>
        <position position="289"/>
    </location>
</feature>
<keyword evidence="1" id="KW-0812">Transmembrane</keyword>
<comment type="caution">
    <text evidence="2">The sequence shown here is derived from an EMBL/GenBank/DDBJ whole genome shotgun (WGS) entry which is preliminary data.</text>
</comment>
<feature type="non-terminal residue" evidence="2">
    <location>
        <position position="1"/>
    </location>
</feature>
<dbReference type="AlphaFoldDB" id="X1G1I2"/>
<protein>
    <submittedName>
        <fullName evidence="2">Uncharacterized protein</fullName>
    </submittedName>
</protein>
<evidence type="ECO:0000313" key="2">
    <source>
        <dbReference type="EMBL" id="GAH51092.1"/>
    </source>
</evidence>
<dbReference type="EMBL" id="BARU01019302">
    <property type="protein sequence ID" value="GAH51092.1"/>
    <property type="molecule type" value="Genomic_DNA"/>
</dbReference>
<accession>X1G1I2</accession>
<feature type="transmembrane region" description="Helical" evidence="1">
    <location>
        <begin position="195"/>
        <end position="220"/>
    </location>
</feature>
<keyword evidence="1" id="KW-0472">Membrane</keyword>
<keyword evidence="1" id="KW-1133">Transmembrane helix</keyword>